<evidence type="ECO:0000313" key="3">
    <source>
        <dbReference type="Proteomes" id="UP001204615"/>
    </source>
</evidence>
<proteinExistence type="predicted"/>
<comment type="caution">
    <text evidence="2">The sequence shown here is derived from an EMBL/GenBank/DDBJ whole genome shotgun (WGS) entry which is preliminary data.</text>
</comment>
<gene>
    <name evidence="2" type="ORF">NC595_17205</name>
</gene>
<sequence length="518" mass="57390">MPALSRRTSALVIALALLVAVPAATAGSAPGCETLAPRACLDTAIAAMGGRARLESVSHIEWQGMGHTLLMEQSYRQEPFLASYQRYHEWLDFAGARVRSEQRLTWPQAGGTSPTDISSTLVMTPQGGDYRSGEHSQPLPVNARVVLDERLQMEPMRLLLTADHATHLRYEKPQMLHGVPHTSLAFDVDGRTWQVLLDPMTHLPDALQRTRTFDDFWYAWGDVSEQIDYDNWILVDGIHYPSTRIEERNGKVWRSTQVLTVTIDGTTPAGTFDTTHTRPDDGTIASRWEQPFNGKHPVTLAPGVDLYPGAWNTALIRQDDGIVVLESPISPVYTTGLLDLARQRYPDLPIKAVLTTSDSWPHAAGVREAVARHLPIYALDLNLPLLQRLVDAPHRIHPDHLQQQPAAAEWRTVSGRTVIGSGTQRIELYPLRGADTGRQYMVYFPASRLLYASDTLVLDPKSGALYQPELMAEVAQAVDRAHLDVRTVFAMHQGPTPWKQVLALLKSAKQGLGDGATD</sequence>
<dbReference type="EMBL" id="JAMZEK010000004">
    <property type="protein sequence ID" value="MCP1375789.1"/>
    <property type="molecule type" value="Genomic_DNA"/>
</dbReference>
<evidence type="ECO:0000256" key="1">
    <source>
        <dbReference type="SAM" id="SignalP"/>
    </source>
</evidence>
<keyword evidence="3" id="KW-1185">Reference proteome</keyword>
<name>A0ABT1FEN3_9GAMM</name>
<accession>A0ABT1FEN3</accession>
<dbReference type="InterPro" id="IPR036866">
    <property type="entry name" value="RibonucZ/Hydroxyglut_hydro"/>
</dbReference>
<reference evidence="2 3" key="1">
    <citation type="submission" date="2022-06" db="EMBL/GenBank/DDBJ databases">
        <title>Dyella sp. Sa strain:Sa Genome sequencing.</title>
        <authorList>
            <person name="Park S."/>
        </authorList>
    </citation>
    <scope>NUCLEOTIDE SEQUENCE [LARGE SCALE GENOMIC DNA]</scope>
    <source>
        <strain evidence="2 3">Sa</strain>
    </source>
</reference>
<feature type="signal peptide" evidence="1">
    <location>
        <begin position="1"/>
        <end position="26"/>
    </location>
</feature>
<organism evidence="2 3">
    <name type="scientific">Dyella lutea</name>
    <dbReference type="NCBI Taxonomy" id="2950441"/>
    <lineage>
        <taxon>Bacteria</taxon>
        <taxon>Pseudomonadati</taxon>
        <taxon>Pseudomonadota</taxon>
        <taxon>Gammaproteobacteria</taxon>
        <taxon>Lysobacterales</taxon>
        <taxon>Rhodanobacteraceae</taxon>
        <taxon>Dyella</taxon>
    </lineage>
</organism>
<dbReference type="Gene3D" id="3.60.15.10">
    <property type="entry name" value="Ribonuclease Z/Hydroxyacylglutathione hydrolase-like"/>
    <property type="match status" value="1"/>
</dbReference>
<protein>
    <recommendedName>
        <fullName evidence="4">MBL fold metallo-hydrolase</fullName>
    </recommendedName>
</protein>
<dbReference type="SUPFAM" id="SSF56281">
    <property type="entry name" value="Metallo-hydrolase/oxidoreductase"/>
    <property type="match status" value="1"/>
</dbReference>
<keyword evidence="1" id="KW-0732">Signal</keyword>
<dbReference type="Proteomes" id="UP001204615">
    <property type="component" value="Unassembled WGS sequence"/>
</dbReference>
<feature type="chain" id="PRO_5047018257" description="MBL fold metallo-hydrolase" evidence="1">
    <location>
        <begin position="27"/>
        <end position="518"/>
    </location>
</feature>
<evidence type="ECO:0000313" key="2">
    <source>
        <dbReference type="EMBL" id="MCP1375789.1"/>
    </source>
</evidence>
<dbReference type="RefSeq" id="WP_253568545.1">
    <property type="nucleotide sequence ID" value="NZ_JAMZEK010000004.1"/>
</dbReference>
<evidence type="ECO:0008006" key="4">
    <source>
        <dbReference type="Google" id="ProtNLM"/>
    </source>
</evidence>